<dbReference type="Pfam" id="PF08455">
    <property type="entry name" value="SNF2_assoc"/>
    <property type="match status" value="1"/>
</dbReference>
<dbReference type="Pfam" id="PF00271">
    <property type="entry name" value="Helicase_C"/>
    <property type="match status" value="1"/>
</dbReference>
<keyword evidence="9" id="KW-0347">Helicase</keyword>
<dbReference type="EMBL" id="CP014672">
    <property type="protein sequence ID" value="ANW97679.1"/>
    <property type="molecule type" value="Genomic_DNA"/>
</dbReference>
<keyword evidence="9" id="KW-0547">Nucleotide-binding</keyword>
<dbReference type="InterPro" id="IPR000330">
    <property type="entry name" value="SNF2_N"/>
</dbReference>
<accession>A0A1B1YAC5</accession>
<dbReference type="PROSITE" id="PS50966">
    <property type="entry name" value="ZF_SWIM"/>
    <property type="match status" value="1"/>
</dbReference>
<dbReference type="Gene3D" id="3.40.50.10810">
    <property type="entry name" value="Tandem AAA-ATPase domain"/>
    <property type="match status" value="1"/>
</dbReference>
<dbReference type="OrthoDB" id="9760715at2"/>
<dbReference type="GO" id="GO:0004386">
    <property type="term" value="F:helicase activity"/>
    <property type="evidence" value="ECO:0007669"/>
    <property type="project" value="UniProtKB-KW"/>
</dbReference>
<dbReference type="InterPro" id="IPR027417">
    <property type="entry name" value="P-loop_NTPase"/>
</dbReference>
<keyword evidence="3" id="KW-0378">Hydrolase</keyword>
<reference evidence="9 10" key="1">
    <citation type="submission" date="2016-02" db="EMBL/GenBank/DDBJ databases">
        <title>Comparison of Clostridium stercorarium subspecies using comparative genomics and transcriptomics.</title>
        <authorList>
            <person name="Schellenberg J."/>
            <person name="Thallinger G."/>
            <person name="Levin D.B."/>
            <person name="Zhang X."/>
            <person name="Alvare G."/>
            <person name="Fristensky B."/>
            <person name="Sparling R."/>
        </authorList>
    </citation>
    <scope>NUCLEOTIDE SEQUENCE [LARGE SCALE GENOMIC DNA]</scope>
    <source>
        <strain evidence="9 10">DSM 2910</strain>
    </source>
</reference>
<evidence type="ECO:0000313" key="9">
    <source>
        <dbReference type="EMBL" id="ANW97679.1"/>
    </source>
</evidence>
<dbReference type="InterPro" id="IPR014001">
    <property type="entry name" value="Helicase_ATP-bd"/>
</dbReference>
<dbReference type="Gene3D" id="3.40.50.300">
    <property type="entry name" value="P-loop containing nucleotide triphosphate hydrolases"/>
    <property type="match status" value="1"/>
</dbReference>
<evidence type="ECO:0000259" key="7">
    <source>
        <dbReference type="PROSITE" id="PS51192"/>
    </source>
</evidence>
<evidence type="ECO:0000256" key="3">
    <source>
        <dbReference type="ARBA" id="ARBA00022801"/>
    </source>
</evidence>
<dbReference type="Proteomes" id="UP000092971">
    <property type="component" value="Chromosome"/>
</dbReference>
<evidence type="ECO:0000313" key="10">
    <source>
        <dbReference type="Proteomes" id="UP000092971"/>
    </source>
</evidence>
<dbReference type="SUPFAM" id="SSF52540">
    <property type="entry name" value="P-loop containing nucleoside triphosphate hydrolases"/>
    <property type="match status" value="2"/>
</dbReference>
<dbReference type="InterPro" id="IPR001650">
    <property type="entry name" value="Helicase_C-like"/>
</dbReference>
<evidence type="ECO:0000256" key="2">
    <source>
        <dbReference type="ARBA" id="ARBA00022771"/>
    </source>
</evidence>
<dbReference type="GO" id="GO:0005524">
    <property type="term" value="F:ATP binding"/>
    <property type="evidence" value="ECO:0007669"/>
    <property type="project" value="InterPro"/>
</dbReference>
<dbReference type="PROSITE" id="PS51192">
    <property type="entry name" value="HELICASE_ATP_BIND_1"/>
    <property type="match status" value="1"/>
</dbReference>
<dbReference type="FunFam" id="3.40.50.10810:FF:000054">
    <property type="entry name" value="Helicase, Snf2 family"/>
    <property type="match status" value="1"/>
</dbReference>
<name>A0A1B1YAC5_THEST</name>
<dbReference type="InterPro" id="IPR049730">
    <property type="entry name" value="SNF2/RAD54-like_C"/>
</dbReference>
<dbReference type="InterPro" id="IPR038718">
    <property type="entry name" value="SNF2-like_sf"/>
</dbReference>
<keyword evidence="4" id="KW-0862">Zinc</keyword>
<dbReference type="Pfam" id="PF00176">
    <property type="entry name" value="SNF2-rel_dom"/>
    <property type="match status" value="1"/>
</dbReference>
<evidence type="ECO:0000256" key="5">
    <source>
        <dbReference type="PROSITE-ProRule" id="PRU00325"/>
    </source>
</evidence>
<evidence type="ECO:0000256" key="4">
    <source>
        <dbReference type="ARBA" id="ARBA00022833"/>
    </source>
</evidence>
<dbReference type="InterPro" id="IPR013663">
    <property type="entry name" value="Helicase_SWF/SNF/SWI_bac"/>
</dbReference>
<keyword evidence="1" id="KW-0479">Metal-binding</keyword>
<evidence type="ECO:0000259" key="6">
    <source>
        <dbReference type="PROSITE" id="PS50966"/>
    </source>
</evidence>
<dbReference type="SMART" id="SM00490">
    <property type="entry name" value="HELICc"/>
    <property type="match status" value="1"/>
</dbReference>
<dbReference type="CDD" id="cd18012">
    <property type="entry name" value="DEXQc_arch_SWI2_SNF2"/>
    <property type="match status" value="1"/>
</dbReference>
<proteinExistence type="predicted"/>
<dbReference type="CDD" id="cd18793">
    <property type="entry name" value="SF2_C_SNF"/>
    <property type="match status" value="1"/>
</dbReference>
<organism evidence="9 10">
    <name type="scientific">Thermoclostridium stercorarium subsp. thermolacticum DSM 2910</name>
    <dbReference type="NCBI Taxonomy" id="1121336"/>
    <lineage>
        <taxon>Bacteria</taxon>
        <taxon>Bacillati</taxon>
        <taxon>Bacillota</taxon>
        <taxon>Clostridia</taxon>
        <taxon>Eubacteriales</taxon>
        <taxon>Oscillospiraceae</taxon>
        <taxon>Thermoclostridium</taxon>
    </lineage>
</organism>
<keyword evidence="9" id="KW-0067">ATP-binding</keyword>
<dbReference type="Pfam" id="PF04434">
    <property type="entry name" value="SWIM"/>
    <property type="match status" value="1"/>
</dbReference>
<dbReference type="PROSITE" id="PS51194">
    <property type="entry name" value="HELICASE_CTER"/>
    <property type="match status" value="1"/>
</dbReference>
<gene>
    <name evidence="9" type="ORF">CSTERTH_00850</name>
</gene>
<keyword evidence="2 5" id="KW-0863">Zinc-finger</keyword>
<evidence type="ECO:0000256" key="1">
    <source>
        <dbReference type="ARBA" id="ARBA00022723"/>
    </source>
</evidence>
<dbReference type="InterPro" id="IPR006564">
    <property type="entry name" value="Znf_PMZ"/>
</dbReference>
<feature type="domain" description="Helicase C-terminal" evidence="8">
    <location>
        <begin position="929"/>
        <end position="1087"/>
    </location>
</feature>
<dbReference type="InterPro" id="IPR007527">
    <property type="entry name" value="Znf_SWIM"/>
</dbReference>
<dbReference type="SMART" id="SM00487">
    <property type="entry name" value="DEXDc"/>
    <property type="match status" value="1"/>
</dbReference>
<feature type="domain" description="SWIM-type" evidence="6">
    <location>
        <begin position="73"/>
        <end position="111"/>
    </location>
</feature>
<sequence>MLAVREQTYRRGFEVIMNYLRLTEREISNFIGDPVIYNRGRIYFHSGLVEDVHFDEVRDCITARVNGNYDNRVKIFLDSNKNIYAQNCTCQYYQRHGKPCKHIAAVLLELNKRAENEQLKYKNSYKAVKAVFKRMEAETGKSLSESAREQIRIYPTLYLFNHMSDSSEIRAYLEFKTGITRPYVVKNVEEFIEAWINRKKLRFGTQLVLDSQRQYYAGRDDEIMEFLKDIYFADREISYINGYGHSGFIKGRQVVLTPSRLERFLDIMVGESIEAFIFSGDMDTVQIVREPVPVVFEIRQMDEWLSVKMNQNTVPVEIVPGSSFYYMNRKIYKVPDTQKKYLSIISEGFREAGTNEFIVPKEYHSRFVSEIVPIMKKTGDVLVTPALKEKIVQEPLRAEVYLDQYRNGVSAGVVFHYGKYRVNSVSDSNSLVPGDIYILRDVEKERLIINFLHEAGFCEDNGQYVLTDKEKIYLFVFELLPRLQQMAEVYYSEDFKKVTVKRELCITGRVSLAGNMLEISFDTGDIDPDELKGILQSLRRKKRFYRLKDGGILPLSRYSELDELLHIADQMDINPKDFVNGKIYLPIYRAFYLENLFNDTRIGIMEKTRDFDEFVRKVCEIRNRVYEIPKSLDGVLRDYQKAGFQWLKALTETGLGGILADDMGLGKTLQVLALILSEKGKSKGPALVIAPTSLVYNWMFEAEKFTPELKVAAIIGTQPQRKQFLDKMNEFDLVITSYPLIRRDIEAYQKYSFSFCIIDEAQHVKNHYTQSAKAIRKISAQTRFALTGTPMENSLMELWSIFDFIMPGYLYTQQKFHERFVKPIVYDGDKKAGEDLSRHIRPFILRRMKKDVLEELPDKIETIVTCEMTRAQQDIYLAVLAQARKEIEATVDEMGFEKSHMQILAALTRLRQICCHPASYIENYEGGSGKLDLLTELLEENLSLGHRVLLFSQFTSVLDIIEKELINRGIGCFYLSGKTSAEERASMVSKFNGGEGDVFLLSLKAGGTGLTLTGADMVIHFDPWWNPAVEDQATDRAYRIGQQKAVHVFKLITRNTIEEKILLLQKKKKELIDMVIKPGETLLNKLTMEEVRQLFEE</sequence>
<protein>
    <submittedName>
        <fullName evidence="9">Helicase SNF2</fullName>
    </submittedName>
</protein>
<dbReference type="AlphaFoldDB" id="A0A1B1YAC5"/>
<dbReference type="FunFam" id="3.40.50.300:FF:000533">
    <property type="entry name" value="Helicase, Snf2 family"/>
    <property type="match status" value="1"/>
</dbReference>
<dbReference type="GO" id="GO:0016787">
    <property type="term" value="F:hydrolase activity"/>
    <property type="evidence" value="ECO:0007669"/>
    <property type="project" value="UniProtKB-KW"/>
</dbReference>
<evidence type="ECO:0000259" key="8">
    <source>
        <dbReference type="PROSITE" id="PS51194"/>
    </source>
</evidence>
<feature type="domain" description="Helicase ATP-binding" evidence="7">
    <location>
        <begin position="648"/>
        <end position="808"/>
    </location>
</feature>
<dbReference type="PANTHER" id="PTHR10799">
    <property type="entry name" value="SNF2/RAD54 HELICASE FAMILY"/>
    <property type="match status" value="1"/>
</dbReference>
<dbReference type="GO" id="GO:0008270">
    <property type="term" value="F:zinc ion binding"/>
    <property type="evidence" value="ECO:0007669"/>
    <property type="project" value="UniProtKB-KW"/>
</dbReference>
<dbReference type="SMART" id="SM00575">
    <property type="entry name" value="ZnF_PMZ"/>
    <property type="match status" value="1"/>
</dbReference>